<organism evidence="2 3">
    <name type="scientific">Actinokineospora cianjurensis</name>
    <dbReference type="NCBI Taxonomy" id="585224"/>
    <lineage>
        <taxon>Bacteria</taxon>
        <taxon>Bacillati</taxon>
        <taxon>Actinomycetota</taxon>
        <taxon>Actinomycetes</taxon>
        <taxon>Pseudonocardiales</taxon>
        <taxon>Pseudonocardiaceae</taxon>
        <taxon>Actinokineospora</taxon>
    </lineage>
</organism>
<dbReference type="PANTHER" id="PTHR43464">
    <property type="entry name" value="METHYLTRANSFERASE"/>
    <property type="match status" value="1"/>
</dbReference>
<keyword evidence="2" id="KW-0808">Transferase</keyword>
<dbReference type="EMBL" id="RCDD01000003">
    <property type="protein sequence ID" value="RLK58218.1"/>
    <property type="molecule type" value="Genomic_DNA"/>
</dbReference>
<dbReference type="Pfam" id="PF13649">
    <property type="entry name" value="Methyltransf_25"/>
    <property type="match status" value="1"/>
</dbReference>
<name>A0A421B1L2_9PSEU</name>
<dbReference type="InterPro" id="IPR029063">
    <property type="entry name" value="SAM-dependent_MTases_sf"/>
</dbReference>
<dbReference type="AlphaFoldDB" id="A0A421B1L2"/>
<protein>
    <submittedName>
        <fullName evidence="2">Ubiquinone/menaquinone biosynthesis C-methylase UbiE</fullName>
    </submittedName>
</protein>
<keyword evidence="3" id="KW-1185">Reference proteome</keyword>
<evidence type="ECO:0000313" key="2">
    <source>
        <dbReference type="EMBL" id="RLK58218.1"/>
    </source>
</evidence>
<evidence type="ECO:0000259" key="1">
    <source>
        <dbReference type="Pfam" id="PF13649"/>
    </source>
</evidence>
<proteinExistence type="predicted"/>
<dbReference type="SUPFAM" id="SSF53335">
    <property type="entry name" value="S-adenosyl-L-methionine-dependent methyltransferases"/>
    <property type="match status" value="1"/>
</dbReference>
<feature type="domain" description="Methyltransferase" evidence="1">
    <location>
        <begin position="43"/>
        <end position="133"/>
    </location>
</feature>
<dbReference type="GO" id="GO:0032259">
    <property type="term" value="P:methylation"/>
    <property type="evidence" value="ECO:0007669"/>
    <property type="project" value="UniProtKB-KW"/>
</dbReference>
<dbReference type="Proteomes" id="UP000282454">
    <property type="component" value="Unassembled WGS sequence"/>
</dbReference>
<accession>A0A421B1L2</accession>
<keyword evidence="2" id="KW-0830">Ubiquinone</keyword>
<dbReference type="RefSeq" id="WP_121392677.1">
    <property type="nucleotide sequence ID" value="NZ_RCDD01000003.1"/>
</dbReference>
<dbReference type="GO" id="GO:0008168">
    <property type="term" value="F:methyltransferase activity"/>
    <property type="evidence" value="ECO:0007669"/>
    <property type="project" value="UniProtKB-KW"/>
</dbReference>
<reference evidence="2 3" key="1">
    <citation type="submission" date="2018-10" db="EMBL/GenBank/DDBJ databases">
        <title>Genomic Encyclopedia of Archaeal and Bacterial Type Strains, Phase II (KMG-II): from individual species to whole genera.</title>
        <authorList>
            <person name="Goeker M."/>
        </authorList>
    </citation>
    <scope>NUCLEOTIDE SEQUENCE [LARGE SCALE GENOMIC DNA]</scope>
    <source>
        <strain evidence="2 3">DSM 45657</strain>
    </source>
</reference>
<dbReference type="CDD" id="cd02440">
    <property type="entry name" value="AdoMet_MTases"/>
    <property type="match status" value="1"/>
</dbReference>
<dbReference type="OrthoDB" id="9810615at2"/>
<comment type="caution">
    <text evidence="2">The sequence shown here is derived from an EMBL/GenBank/DDBJ whole genome shotgun (WGS) entry which is preliminary data.</text>
</comment>
<sequence>MDLVRHYTTHAEGDRLTRTPHGRLEFLRTQELLRRVLTTPARVLDVGGATGAHAEWLARDGHAVHVVDIVPAHVDAAAELPGVTAHIGDARALPAEDDSVDAVLLFGPLYHLLTPADRAQSLTEARRVLRPGGLLAASAISRYLSLLETAANGTLDAALAPPIDAVITSGHYDGHIGFTATHWHTADELRTELESATFENVEVYGIEGPSWPALDTAGDAGFAARIDAALRCARLVEQDPLLINTSAHLLALAHT</sequence>
<dbReference type="Gene3D" id="3.40.50.150">
    <property type="entry name" value="Vaccinia Virus protein VP39"/>
    <property type="match status" value="1"/>
</dbReference>
<evidence type="ECO:0000313" key="3">
    <source>
        <dbReference type="Proteomes" id="UP000282454"/>
    </source>
</evidence>
<keyword evidence="2" id="KW-0489">Methyltransferase</keyword>
<gene>
    <name evidence="2" type="ORF">CLV68_4312</name>
</gene>
<dbReference type="InterPro" id="IPR041698">
    <property type="entry name" value="Methyltransf_25"/>
</dbReference>